<comment type="caution">
    <text evidence="1">The sequence shown here is derived from an EMBL/GenBank/DDBJ whole genome shotgun (WGS) entry which is preliminary data.</text>
</comment>
<reference evidence="1 2" key="1">
    <citation type="submission" date="2018-05" db="EMBL/GenBank/DDBJ databases">
        <title>Genomic Encyclopedia of Type Strains, Phase IV (KMG-IV): sequencing the most valuable type-strain genomes for metagenomic binning, comparative biology and taxonomic classification.</title>
        <authorList>
            <person name="Goeker M."/>
        </authorList>
    </citation>
    <scope>NUCLEOTIDE SEQUENCE [LARGE SCALE GENOMIC DNA]</scope>
    <source>
        <strain evidence="1 2">DSM 44717</strain>
    </source>
</reference>
<accession>A0A317P0T3</accession>
<protein>
    <submittedName>
        <fullName evidence="1">Uncharacterized protein</fullName>
    </submittedName>
</protein>
<evidence type="ECO:0000313" key="2">
    <source>
        <dbReference type="Proteomes" id="UP000246410"/>
    </source>
</evidence>
<proteinExistence type="predicted"/>
<dbReference type="Proteomes" id="UP000246410">
    <property type="component" value="Unassembled WGS sequence"/>
</dbReference>
<keyword evidence="2" id="KW-1185">Reference proteome</keyword>
<dbReference type="AlphaFoldDB" id="A0A317P0T3"/>
<name>A0A317P0T3_9NOCA</name>
<dbReference type="EMBL" id="QGTL01000001">
    <property type="protein sequence ID" value="PWV80735.1"/>
    <property type="molecule type" value="Genomic_DNA"/>
</dbReference>
<organism evidence="1 2">
    <name type="scientific">Nocardia neocaledoniensis</name>
    <dbReference type="NCBI Taxonomy" id="236511"/>
    <lineage>
        <taxon>Bacteria</taxon>
        <taxon>Bacillati</taxon>
        <taxon>Actinomycetota</taxon>
        <taxon>Actinomycetes</taxon>
        <taxon>Mycobacteriales</taxon>
        <taxon>Nocardiaceae</taxon>
        <taxon>Nocardia</taxon>
    </lineage>
</organism>
<dbReference type="RefSeq" id="WP_110035385.1">
    <property type="nucleotide sequence ID" value="NZ_QGTL01000001.1"/>
</dbReference>
<gene>
    <name evidence="1" type="ORF">DFR69_10171</name>
</gene>
<evidence type="ECO:0000313" key="1">
    <source>
        <dbReference type="EMBL" id="PWV80735.1"/>
    </source>
</evidence>
<sequence length="206" mass="21942">MFPEALTARAVLYDNGSHEVGRAELTARLRELGVDRQLRLAAPALGPLVRELALPKIAAALDGLLDISVGDAALAGWRGYDRLRGAAQRTRTGPEENVELLAHELTHTYRPSLEILVDGHSSGSLTVELVLALEVQPLAATVRDAHLVALGPGDCTVSVSVGTASVGTIIERQREIPTARMVDLRRPFPLIATGRPGGQPGRRTST</sequence>